<sequence length="123" mass="13268">FEVPDHDPARLAESECRQLRAEAGEVGSPEYRALVEAAYEEPVLRGLYPFTSQWALRFSRTTRPGLDVVGPWLLTQSAGLYMVSEGPVWGSEWARAGSAREAVALAVRRVPRGVGPVAAGSSG</sequence>
<dbReference type="Pfam" id="PF19692">
    <property type="entry name" value="DUF6193"/>
    <property type="match status" value="1"/>
</dbReference>
<evidence type="ECO:0000313" key="1">
    <source>
        <dbReference type="EMBL" id="PRH77452.1"/>
    </source>
</evidence>
<evidence type="ECO:0000313" key="2">
    <source>
        <dbReference type="Proteomes" id="UP000239322"/>
    </source>
</evidence>
<dbReference type="AlphaFoldDB" id="A0A2S9PSS0"/>
<accession>A0A2S9PSS0</accession>
<organism evidence="1 2">
    <name type="scientific">Streptomyces solincola</name>
    <dbReference type="NCBI Taxonomy" id="2100817"/>
    <lineage>
        <taxon>Bacteria</taxon>
        <taxon>Bacillati</taxon>
        <taxon>Actinomycetota</taxon>
        <taxon>Actinomycetes</taxon>
        <taxon>Kitasatosporales</taxon>
        <taxon>Streptomycetaceae</taxon>
        <taxon>Streptomyces</taxon>
    </lineage>
</organism>
<name>A0A2S9PSS0_9ACTN</name>
<reference evidence="1 2" key="1">
    <citation type="submission" date="2018-03" db="EMBL/GenBank/DDBJ databases">
        <title>Novel Streptomyces sp. from soil.</title>
        <authorList>
            <person name="Tan G.Y.A."/>
            <person name="Lee Z.Y."/>
        </authorList>
    </citation>
    <scope>NUCLEOTIDE SEQUENCE [LARGE SCALE GENOMIC DNA]</scope>
    <source>
        <strain evidence="1 2">ST5x</strain>
    </source>
</reference>
<proteinExistence type="predicted"/>
<dbReference type="Proteomes" id="UP000239322">
    <property type="component" value="Unassembled WGS sequence"/>
</dbReference>
<keyword evidence="2" id="KW-1185">Reference proteome</keyword>
<dbReference type="EMBL" id="PVLV01000316">
    <property type="protein sequence ID" value="PRH77452.1"/>
    <property type="molecule type" value="Genomic_DNA"/>
</dbReference>
<dbReference type="InterPro" id="IPR045682">
    <property type="entry name" value="DUF6193"/>
</dbReference>
<feature type="non-terminal residue" evidence="1">
    <location>
        <position position="1"/>
    </location>
</feature>
<dbReference type="RefSeq" id="WP_258177510.1">
    <property type="nucleotide sequence ID" value="NZ_PVLV01000316.1"/>
</dbReference>
<protein>
    <submittedName>
        <fullName evidence="1">Uncharacterized protein</fullName>
    </submittedName>
</protein>
<comment type="caution">
    <text evidence="1">The sequence shown here is derived from an EMBL/GenBank/DDBJ whole genome shotgun (WGS) entry which is preliminary data.</text>
</comment>
<gene>
    <name evidence="1" type="ORF">C6N75_20170</name>
</gene>